<comment type="catalytic activity">
    <reaction evidence="1 7">
        <text>6-phospho-D-glucono-1,5-lactone + H2O = 6-phospho-D-gluconate + H(+)</text>
        <dbReference type="Rhea" id="RHEA:12556"/>
        <dbReference type="ChEBI" id="CHEBI:15377"/>
        <dbReference type="ChEBI" id="CHEBI:15378"/>
        <dbReference type="ChEBI" id="CHEBI:57955"/>
        <dbReference type="ChEBI" id="CHEBI:58759"/>
        <dbReference type="EC" id="3.1.1.31"/>
    </reaction>
</comment>
<dbReference type="InterPro" id="IPR005900">
    <property type="entry name" value="6-phosphogluconolactonase_DevB"/>
</dbReference>
<comment type="pathway">
    <text evidence="3 7">Carbohydrate degradation; pentose phosphate pathway; D-ribulose 5-phosphate from D-glucose 6-phosphate (oxidative stage): step 2/3.</text>
</comment>
<dbReference type="UniPathway" id="UPA00115">
    <property type="reaction ID" value="UER00409"/>
</dbReference>
<dbReference type="InterPro" id="IPR039104">
    <property type="entry name" value="6PGL"/>
</dbReference>
<dbReference type="EMBL" id="PIQF01000001">
    <property type="protein sequence ID" value="RUO78140.1"/>
    <property type="molecule type" value="Genomic_DNA"/>
</dbReference>
<dbReference type="Gene3D" id="3.40.50.1360">
    <property type="match status" value="1"/>
</dbReference>
<dbReference type="EC" id="3.1.1.31" evidence="5 7"/>
<evidence type="ECO:0000313" key="10">
    <source>
        <dbReference type="Proteomes" id="UP000287908"/>
    </source>
</evidence>
<dbReference type="GO" id="GO:0017057">
    <property type="term" value="F:6-phosphogluconolactonase activity"/>
    <property type="evidence" value="ECO:0007669"/>
    <property type="project" value="UniProtKB-UniRule"/>
</dbReference>
<evidence type="ECO:0000256" key="5">
    <source>
        <dbReference type="ARBA" id="ARBA00013198"/>
    </source>
</evidence>
<dbReference type="GO" id="GO:0005975">
    <property type="term" value="P:carbohydrate metabolic process"/>
    <property type="evidence" value="ECO:0007669"/>
    <property type="project" value="UniProtKB-UniRule"/>
</dbReference>
<evidence type="ECO:0000313" key="9">
    <source>
        <dbReference type="EMBL" id="RUO78140.1"/>
    </source>
</evidence>
<proteinExistence type="inferred from homology"/>
<dbReference type="InterPro" id="IPR037171">
    <property type="entry name" value="NagB/RpiA_transferase-like"/>
</dbReference>
<feature type="domain" description="Glucosamine/galactosamine-6-phosphate isomerase" evidence="8">
    <location>
        <begin position="12"/>
        <end position="219"/>
    </location>
</feature>
<keyword evidence="10" id="KW-1185">Reference proteome</keyword>
<evidence type="ECO:0000256" key="4">
    <source>
        <dbReference type="ARBA" id="ARBA00010662"/>
    </source>
</evidence>
<evidence type="ECO:0000256" key="2">
    <source>
        <dbReference type="ARBA" id="ARBA00002681"/>
    </source>
</evidence>
<gene>
    <name evidence="7 9" type="primary">pgl</name>
    <name evidence="9" type="ORF">CWI81_04195</name>
</gene>
<comment type="function">
    <text evidence="2 7">Hydrolysis of 6-phosphogluconolactone to 6-phosphogluconate.</text>
</comment>
<evidence type="ECO:0000259" key="8">
    <source>
        <dbReference type="Pfam" id="PF01182"/>
    </source>
</evidence>
<accession>A0A432ZJZ0</accession>
<organism evidence="9 10">
    <name type="scientific">Idiomarina seosinensis</name>
    <dbReference type="NCBI Taxonomy" id="281739"/>
    <lineage>
        <taxon>Bacteria</taxon>
        <taxon>Pseudomonadati</taxon>
        <taxon>Pseudomonadota</taxon>
        <taxon>Gammaproteobacteria</taxon>
        <taxon>Alteromonadales</taxon>
        <taxon>Idiomarinaceae</taxon>
        <taxon>Idiomarina</taxon>
    </lineage>
</organism>
<comment type="caution">
    <text evidence="9">The sequence shown here is derived from an EMBL/GenBank/DDBJ whole genome shotgun (WGS) entry which is preliminary data.</text>
</comment>
<dbReference type="Pfam" id="PF01182">
    <property type="entry name" value="Glucosamine_iso"/>
    <property type="match status" value="1"/>
</dbReference>
<dbReference type="NCBIfam" id="TIGR01198">
    <property type="entry name" value="pgl"/>
    <property type="match status" value="1"/>
</dbReference>
<evidence type="ECO:0000256" key="3">
    <source>
        <dbReference type="ARBA" id="ARBA00004961"/>
    </source>
</evidence>
<sequence length="232" mass="25237">MKKEQKLDTFTNNEQLSETLSVEIAAILAQAIEQRGHAYLAVSGGRTPRALFEKLSRQDIDWHRVTITLADERWVWPDSDDSNDKLVKTTLLKNKAAQAQFISLLTNHTTARSAEAAVAEKLAGLPTFDAVILGMGDDGHTASLFPCSQQFSEGLDTSAAAIAVMPETAPYERISLTASRLLNSSKIFFHINGESKLPVLQSALAQAQPGKLPISAFLHQTEVPVSVYYAAA</sequence>
<dbReference type="SUPFAM" id="SSF100950">
    <property type="entry name" value="NagB/RpiA/CoA transferase-like"/>
    <property type="match status" value="1"/>
</dbReference>
<dbReference type="AlphaFoldDB" id="A0A432ZJZ0"/>
<dbReference type="OrthoDB" id="9810967at2"/>
<dbReference type="InterPro" id="IPR006148">
    <property type="entry name" value="Glc/Gal-6P_isomerase"/>
</dbReference>
<keyword evidence="7" id="KW-0378">Hydrolase</keyword>
<dbReference type="PANTHER" id="PTHR11054">
    <property type="entry name" value="6-PHOSPHOGLUCONOLACTONASE"/>
    <property type="match status" value="1"/>
</dbReference>
<reference evidence="9 10" key="1">
    <citation type="journal article" date="2011" name="Front. Microbiol.">
        <title>Genomic signatures of strain selection and enhancement in Bacillus atrophaeus var. globigii, a historical biowarfare simulant.</title>
        <authorList>
            <person name="Gibbons H.S."/>
            <person name="Broomall S.M."/>
            <person name="McNew L.A."/>
            <person name="Daligault H."/>
            <person name="Chapman C."/>
            <person name="Bruce D."/>
            <person name="Karavis M."/>
            <person name="Krepps M."/>
            <person name="McGregor P.A."/>
            <person name="Hong C."/>
            <person name="Park K.H."/>
            <person name="Akmal A."/>
            <person name="Feldman A."/>
            <person name="Lin J.S."/>
            <person name="Chang W.E."/>
            <person name="Higgs B.W."/>
            <person name="Demirev P."/>
            <person name="Lindquist J."/>
            <person name="Liem A."/>
            <person name="Fochler E."/>
            <person name="Read T.D."/>
            <person name="Tapia R."/>
            <person name="Johnson S."/>
            <person name="Bishop-Lilly K.A."/>
            <person name="Detter C."/>
            <person name="Han C."/>
            <person name="Sozhamannan S."/>
            <person name="Rosenzweig C.N."/>
            <person name="Skowronski E.W."/>
        </authorList>
    </citation>
    <scope>NUCLEOTIDE SEQUENCE [LARGE SCALE GENOMIC DNA]</scope>
    <source>
        <strain evidence="9 10">CL-SP19</strain>
    </source>
</reference>
<dbReference type="Proteomes" id="UP000287908">
    <property type="component" value="Unassembled WGS sequence"/>
</dbReference>
<evidence type="ECO:0000256" key="6">
    <source>
        <dbReference type="ARBA" id="ARBA00020337"/>
    </source>
</evidence>
<dbReference type="CDD" id="cd01400">
    <property type="entry name" value="6PGL"/>
    <property type="match status" value="1"/>
</dbReference>
<evidence type="ECO:0000256" key="1">
    <source>
        <dbReference type="ARBA" id="ARBA00000832"/>
    </source>
</evidence>
<name>A0A432ZJZ0_9GAMM</name>
<dbReference type="PANTHER" id="PTHR11054:SF0">
    <property type="entry name" value="6-PHOSPHOGLUCONOLACTONASE"/>
    <property type="match status" value="1"/>
</dbReference>
<comment type="similarity">
    <text evidence="4 7">Belongs to the glucosamine/galactosamine-6-phosphate isomerase family. 6-phosphogluconolactonase subfamily.</text>
</comment>
<dbReference type="GO" id="GO:0006098">
    <property type="term" value="P:pentose-phosphate shunt"/>
    <property type="evidence" value="ECO:0007669"/>
    <property type="project" value="UniProtKB-UniPathway"/>
</dbReference>
<evidence type="ECO:0000256" key="7">
    <source>
        <dbReference type="RuleBase" id="RU365095"/>
    </source>
</evidence>
<protein>
    <recommendedName>
        <fullName evidence="6 7">6-phosphogluconolactonase</fullName>
        <shortName evidence="7">6PGL</shortName>
        <ecNumber evidence="5 7">3.1.1.31</ecNumber>
    </recommendedName>
</protein>